<comment type="subunit">
    <text evidence="9">Monomer.</text>
</comment>
<dbReference type="Gene3D" id="3.65.10.10">
    <property type="entry name" value="Enolpyruvate transferase domain"/>
    <property type="match status" value="2"/>
</dbReference>
<keyword evidence="6 9" id="KW-0808">Transferase</keyword>
<evidence type="ECO:0000256" key="6">
    <source>
        <dbReference type="ARBA" id="ARBA00022679"/>
    </source>
</evidence>
<keyword evidence="12" id="KW-1185">Reference proteome</keyword>
<comment type="catalytic activity">
    <reaction evidence="8">
        <text>3-phosphoshikimate + phosphoenolpyruvate = 5-O-(1-carboxyvinyl)-3-phosphoshikimate + phosphate</text>
        <dbReference type="Rhea" id="RHEA:21256"/>
        <dbReference type="ChEBI" id="CHEBI:43474"/>
        <dbReference type="ChEBI" id="CHEBI:57701"/>
        <dbReference type="ChEBI" id="CHEBI:58702"/>
        <dbReference type="ChEBI" id="CHEBI:145989"/>
        <dbReference type="EC" id="2.5.1.19"/>
    </reaction>
    <physiologicalReaction direction="left-to-right" evidence="8">
        <dbReference type="Rhea" id="RHEA:21257"/>
    </physiologicalReaction>
</comment>
<feature type="binding site" evidence="9">
    <location>
        <position position="339"/>
    </location>
    <ligand>
        <name>3-phosphoshikimate</name>
        <dbReference type="ChEBI" id="CHEBI:145989"/>
    </ligand>
</feature>
<evidence type="ECO:0000256" key="8">
    <source>
        <dbReference type="ARBA" id="ARBA00044633"/>
    </source>
</evidence>
<keyword evidence="4 9" id="KW-0963">Cytoplasm</keyword>
<proteinExistence type="inferred from homology"/>
<keyword evidence="7 9" id="KW-0057">Aromatic amino acid biosynthesis</keyword>
<dbReference type="FunFam" id="3.65.10.10:FF:000005">
    <property type="entry name" value="3-phosphoshikimate 1-carboxyvinyltransferase"/>
    <property type="match status" value="1"/>
</dbReference>
<dbReference type="InterPro" id="IPR006264">
    <property type="entry name" value="EPSP_synthase"/>
</dbReference>
<dbReference type="KEGG" id="strg:SRT_13530"/>
<dbReference type="GO" id="GO:0009423">
    <property type="term" value="P:chorismate biosynthetic process"/>
    <property type="evidence" value="ECO:0007669"/>
    <property type="project" value="UniProtKB-UniRule"/>
</dbReference>
<dbReference type="PIRSF" id="PIRSF000505">
    <property type="entry name" value="EPSPS"/>
    <property type="match status" value="1"/>
</dbReference>
<comment type="pathway">
    <text evidence="2 9">Metabolic intermediate biosynthesis; chorismate biosynthesis; chorismate from D-erythrose 4-phosphate and phosphoenolpyruvate: step 6/7.</text>
</comment>
<dbReference type="InterPro" id="IPR013792">
    <property type="entry name" value="RNA3'P_cycl/enolpyr_Trfase_a/b"/>
</dbReference>
<dbReference type="PANTHER" id="PTHR21090">
    <property type="entry name" value="AROM/DEHYDROQUINATE SYNTHASE"/>
    <property type="match status" value="1"/>
</dbReference>
<dbReference type="PROSITE" id="PS00885">
    <property type="entry name" value="EPSP_SYNTHASE_2"/>
    <property type="match status" value="1"/>
</dbReference>
<accession>A0A1L7LK82</accession>
<dbReference type="NCBIfam" id="TIGR01356">
    <property type="entry name" value="aroA"/>
    <property type="match status" value="1"/>
</dbReference>
<dbReference type="GO" id="GO:0009073">
    <property type="term" value="P:aromatic amino acid family biosynthetic process"/>
    <property type="evidence" value="ECO:0007669"/>
    <property type="project" value="UniProtKB-KW"/>
</dbReference>
<feature type="binding site" evidence="9">
    <location>
        <position position="20"/>
    </location>
    <ligand>
        <name>phosphoenolpyruvate</name>
        <dbReference type="ChEBI" id="CHEBI:58702"/>
    </ligand>
</feature>
<dbReference type="FunFam" id="3.65.10.10:FF:000006">
    <property type="entry name" value="3-phosphoshikimate 1-carboxyvinyltransferase"/>
    <property type="match status" value="1"/>
</dbReference>
<evidence type="ECO:0000256" key="1">
    <source>
        <dbReference type="ARBA" id="ARBA00002174"/>
    </source>
</evidence>
<feature type="binding site" evidence="9">
    <location>
        <position position="92"/>
    </location>
    <ligand>
        <name>phosphoenolpyruvate</name>
        <dbReference type="ChEBI" id="CHEBI:58702"/>
    </ligand>
</feature>
<comment type="subcellular location">
    <subcellularLocation>
        <location evidence="9">Cytoplasm</location>
    </subcellularLocation>
</comment>
<dbReference type="InterPro" id="IPR001986">
    <property type="entry name" value="Enolpyruvate_Tfrase_dom"/>
</dbReference>
<dbReference type="PANTHER" id="PTHR21090:SF5">
    <property type="entry name" value="PENTAFUNCTIONAL AROM POLYPEPTIDE"/>
    <property type="match status" value="1"/>
</dbReference>
<reference evidence="11 12" key="1">
    <citation type="journal article" date="2016" name="Microbiol. Immunol.">
        <title>Complete genome sequence of Streptococcus troglodytae TKU31 isolated from the oral cavity of a chimpanzee (Pan troglodytes).</title>
        <authorList>
            <person name="Okamoto M."/>
            <person name="Naito M."/>
            <person name="Miyanohara M."/>
            <person name="Imai S."/>
            <person name="Nomura Y."/>
            <person name="Saito W."/>
            <person name="Momoi Y."/>
            <person name="Takada K."/>
            <person name="Miyabe-Nishiwaki T."/>
            <person name="Tomonaga M."/>
            <person name="Hanada N."/>
        </authorList>
    </citation>
    <scope>NUCLEOTIDE SEQUENCE [LARGE SCALE GENOMIC DNA]</scope>
    <source>
        <strain evidence="12">TKU 31</strain>
    </source>
</reference>
<dbReference type="Proteomes" id="UP000217758">
    <property type="component" value="Chromosome"/>
</dbReference>
<feature type="binding site" evidence="9">
    <location>
        <position position="343"/>
    </location>
    <ligand>
        <name>phosphoenolpyruvate</name>
        <dbReference type="ChEBI" id="CHEBI:58702"/>
    </ligand>
</feature>
<dbReference type="HAMAP" id="MF_00210">
    <property type="entry name" value="EPSP_synth"/>
    <property type="match status" value="1"/>
</dbReference>
<evidence type="ECO:0000256" key="4">
    <source>
        <dbReference type="ARBA" id="ARBA00022490"/>
    </source>
</evidence>
<dbReference type="EMBL" id="AP014612">
    <property type="protein sequence ID" value="BAQ24614.1"/>
    <property type="molecule type" value="Genomic_DNA"/>
</dbReference>
<evidence type="ECO:0000256" key="3">
    <source>
        <dbReference type="ARBA" id="ARBA00009948"/>
    </source>
</evidence>
<comment type="function">
    <text evidence="1 9">Catalyzes the transfer of the enolpyruvyl moiety of phosphoenolpyruvate (PEP) to the 5-hydroxyl of shikimate-3-phosphate (S3P) to produce enolpyruvyl shikimate-3-phosphate and inorganic phosphate.</text>
</comment>
<feature type="active site" description="Proton acceptor" evidence="9">
    <location>
        <position position="312"/>
    </location>
</feature>
<dbReference type="UniPathway" id="UPA00053">
    <property type="reaction ID" value="UER00089"/>
</dbReference>
<protein>
    <recommendedName>
        <fullName evidence="9">3-phosphoshikimate 1-carboxyvinyltransferase</fullName>
        <ecNumber evidence="9">2.5.1.19</ecNumber>
    </recommendedName>
    <alternativeName>
        <fullName evidence="9">5-enolpyruvylshikimate-3-phosphate synthase</fullName>
        <shortName evidence="9">EPSP synthase</shortName>
        <shortName evidence="9">EPSPS</shortName>
    </alternativeName>
</protein>
<comment type="caution">
    <text evidence="9">Lacks conserved residue(s) required for the propagation of feature annotation.</text>
</comment>
<feature type="binding site" evidence="9">
    <location>
        <position position="25"/>
    </location>
    <ligand>
        <name>3-phosphoshikimate</name>
        <dbReference type="ChEBI" id="CHEBI:145989"/>
    </ligand>
</feature>
<dbReference type="RefSeq" id="WP_128833494.1">
    <property type="nucleotide sequence ID" value="NZ_AP014612.1"/>
</dbReference>
<evidence type="ECO:0000256" key="5">
    <source>
        <dbReference type="ARBA" id="ARBA00022605"/>
    </source>
</evidence>
<organism evidence="11 12">
    <name type="scientific">Streptococcus troglodytae</name>
    <dbReference type="NCBI Taxonomy" id="1111760"/>
    <lineage>
        <taxon>Bacteria</taxon>
        <taxon>Bacillati</taxon>
        <taxon>Bacillota</taxon>
        <taxon>Bacilli</taxon>
        <taxon>Lactobacillales</taxon>
        <taxon>Streptococcaceae</taxon>
        <taxon>Streptococcus</taxon>
    </lineage>
</organism>
<feature type="binding site" evidence="9">
    <location>
        <position position="166"/>
    </location>
    <ligand>
        <name>3-phosphoshikimate</name>
        <dbReference type="ChEBI" id="CHEBI:145989"/>
    </ligand>
</feature>
<dbReference type="CDD" id="cd01556">
    <property type="entry name" value="EPSP_synthase"/>
    <property type="match status" value="1"/>
</dbReference>
<feature type="binding site" evidence="9">
    <location>
        <position position="20"/>
    </location>
    <ligand>
        <name>3-phosphoshikimate</name>
        <dbReference type="ChEBI" id="CHEBI:145989"/>
    </ligand>
</feature>
<dbReference type="AlphaFoldDB" id="A0A1L7LK82"/>
<evidence type="ECO:0000313" key="11">
    <source>
        <dbReference type="EMBL" id="BAQ24614.1"/>
    </source>
</evidence>
<evidence type="ECO:0000256" key="9">
    <source>
        <dbReference type="HAMAP-Rule" id="MF_00210"/>
    </source>
</evidence>
<evidence type="ECO:0000313" key="12">
    <source>
        <dbReference type="Proteomes" id="UP000217758"/>
    </source>
</evidence>
<feature type="binding site" evidence="9">
    <location>
        <position position="168"/>
    </location>
    <ligand>
        <name>phosphoenolpyruvate</name>
        <dbReference type="ChEBI" id="CHEBI:58702"/>
    </ligand>
</feature>
<dbReference type="Pfam" id="PF00275">
    <property type="entry name" value="EPSP_synthase"/>
    <property type="match status" value="1"/>
</dbReference>
<gene>
    <name evidence="9 11" type="primary">aroA</name>
    <name evidence="11" type="ORF">SRT_13530</name>
</gene>
<dbReference type="SUPFAM" id="SSF55205">
    <property type="entry name" value="EPT/RTPC-like"/>
    <property type="match status" value="1"/>
</dbReference>
<dbReference type="InterPro" id="IPR023193">
    <property type="entry name" value="EPSP_synthase_CS"/>
</dbReference>
<evidence type="ECO:0000259" key="10">
    <source>
        <dbReference type="Pfam" id="PF00275"/>
    </source>
</evidence>
<feature type="domain" description="Enolpyruvate transferase" evidence="10">
    <location>
        <begin position="8"/>
        <end position="421"/>
    </location>
</feature>
<evidence type="ECO:0000256" key="2">
    <source>
        <dbReference type="ARBA" id="ARBA00004811"/>
    </source>
</evidence>
<name>A0A1L7LK82_9STRE</name>
<feature type="binding site" evidence="9">
    <location>
        <position position="168"/>
    </location>
    <ligand>
        <name>3-phosphoshikimate</name>
        <dbReference type="ChEBI" id="CHEBI:145989"/>
    </ligand>
</feature>
<dbReference type="InterPro" id="IPR036968">
    <property type="entry name" value="Enolpyruvate_Tfrase_sf"/>
</dbReference>
<dbReference type="GO" id="GO:0005737">
    <property type="term" value="C:cytoplasm"/>
    <property type="evidence" value="ECO:0007669"/>
    <property type="project" value="UniProtKB-SubCell"/>
</dbReference>
<feature type="binding site" evidence="9">
    <location>
        <position position="120"/>
    </location>
    <ligand>
        <name>phosphoenolpyruvate</name>
        <dbReference type="ChEBI" id="CHEBI:58702"/>
    </ligand>
</feature>
<sequence>MKLRTNASGLSGTLKIPGDKSISHRSIMFGSLAKGITKVYGILRGEDVLSTMQVFRDLGVTIKDKDDLIEIHGRGFDGLKAPKKALDMGNSGTSIRLMSGVLAGQDFTVEMFGDDSLSKRPMDRVTIPLRQMGVQISGRTERDLPPLTMKGSKRLKPIRYQLPVASAQVKSALIFAALQADGESVIIEKEKTRNHTEDMIKQFGGHLDVDGKEIHISGGQELTAQNVIVPGDISSAAFWLAAGLIVPNSKLILKNVGINETRTGLLEVIEAMGGKVELSDRDDLAKAATLTVESSNLKGTEIGGDIIPRLIDELPIIALLATQANGRTVIYDAQELKVKETDRIQVVADALNAMGAKITPTDDGMIIEGKTSLHGAKVNTFGDHRIGMMTAIAALLVKEGEVELERAEAINTSYPTFFSDLERITNG</sequence>
<dbReference type="PROSITE" id="PS00104">
    <property type="entry name" value="EPSP_SYNTHASE_1"/>
    <property type="match status" value="1"/>
</dbReference>
<feature type="binding site" evidence="9">
    <location>
        <position position="21"/>
    </location>
    <ligand>
        <name>3-phosphoshikimate</name>
        <dbReference type="ChEBI" id="CHEBI:145989"/>
    </ligand>
</feature>
<comment type="similarity">
    <text evidence="3 9">Belongs to the EPSP synthase family.</text>
</comment>
<feature type="binding site" evidence="9">
    <location>
        <position position="385"/>
    </location>
    <ligand>
        <name>phosphoenolpyruvate</name>
        <dbReference type="ChEBI" id="CHEBI:58702"/>
    </ligand>
</feature>
<keyword evidence="5 9" id="KW-0028">Amino-acid biosynthesis</keyword>
<dbReference type="EC" id="2.5.1.19" evidence="9"/>
<feature type="binding site" evidence="9">
    <location>
        <position position="312"/>
    </location>
    <ligand>
        <name>3-phosphoshikimate</name>
        <dbReference type="ChEBI" id="CHEBI:145989"/>
    </ligand>
</feature>
<evidence type="ECO:0000256" key="7">
    <source>
        <dbReference type="ARBA" id="ARBA00023141"/>
    </source>
</evidence>
<dbReference type="GO" id="GO:0008652">
    <property type="term" value="P:amino acid biosynthetic process"/>
    <property type="evidence" value="ECO:0007669"/>
    <property type="project" value="UniProtKB-KW"/>
</dbReference>
<dbReference type="GO" id="GO:0003866">
    <property type="term" value="F:3-phosphoshikimate 1-carboxyvinyltransferase activity"/>
    <property type="evidence" value="ECO:0007669"/>
    <property type="project" value="UniProtKB-UniRule"/>
</dbReference>